<evidence type="ECO:0000313" key="1">
    <source>
        <dbReference type="EMBL" id="QOT77277.1"/>
    </source>
</evidence>
<dbReference type="Proteomes" id="UP000397656">
    <property type="component" value="Chromosome 1"/>
</dbReference>
<sequence length="122" mass="14076">MRVTRIMRWTIYVVLLVLLVCYIQNARLRATANHCTRHESDNSTYVAEQCVIDYWKGLVTVRLRIFRNGEDTVLAERTYTADEKILDWDLNGKAVYYGIEASDGDSIALPPSRLDRLRAVLP</sequence>
<reference evidence="1 2" key="1">
    <citation type="submission" date="2020-10" db="EMBL/GenBank/DDBJ databases">
        <title>Complete genome sequence of Cupriavidus basilensis CCUG 49340T.</title>
        <authorList>
            <person name="Salva-Serra F."/>
            <person name="Donoso R.A."/>
            <person name="Cho K.H."/>
            <person name="Yoo J.A."/>
            <person name="Lee K."/>
            <person name="Yoon S.-H."/>
            <person name="Perez-Pantoja D."/>
            <person name="Moore E.R.B."/>
        </authorList>
    </citation>
    <scope>NUCLEOTIDE SEQUENCE [LARGE SCALE GENOMIC DNA]</scope>
    <source>
        <strain evidence="2">CCUG 49340</strain>
    </source>
</reference>
<dbReference type="GeneID" id="98400085"/>
<dbReference type="RefSeq" id="WP_150988445.1">
    <property type="nucleotide sequence ID" value="NZ_CP062803.1"/>
</dbReference>
<proteinExistence type="predicted"/>
<accession>A0A643FQH1</accession>
<organism evidence="1 2">
    <name type="scientific">Cupriavidus basilensis</name>
    <dbReference type="NCBI Taxonomy" id="68895"/>
    <lineage>
        <taxon>Bacteria</taxon>
        <taxon>Pseudomonadati</taxon>
        <taxon>Pseudomonadota</taxon>
        <taxon>Betaproteobacteria</taxon>
        <taxon>Burkholderiales</taxon>
        <taxon>Burkholderiaceae</taxon>
        <taxon>Cupriavidus</taxon>
    </lineage>
</organism>
<evidence type="ECO:0000313" key="2">
    <source>
        <dbReference type="Proteomes" id="UP000397656"/>
    </source>
</evidence>
<gene>
    <name evidence="1" type="ORF">F7R26_004160</name>
</gene>
<dbReference type="AlphaFoldDB" id="A0A643FQH1"/>
<dbReference type="EMBL" id="CP062803">
    <property type="protein sequence ID" value="QOT77277.1"/>
    <property type="molecule type" value="Genomic_DNA"/>
</dbReference>
<name>A0A643FQH1_9BURK</name>
<protein>
    <submittedName>
        <fullName evidence="1">Uncharacterized protein</fullName>
    </submittedName>
</protein>